<evidence type="ECO:0000256" key="1">
    <source>
        <dbReference type="ARBA" id="ARBA00000189"/>
    </source>
</evidence>
<comment type="catalytic activity">
    <reaction evidence="1 16">
        <text>2 a phenolic donor + H2O2 = 2 a phenolic radical donor + 2 H2O</text>
        <dbReference type="Rhea" id="RHEA:56136"/>
        <dbReference type="ChEBI" id="CHEBI:15377"/>
        <dbReference type="ChEBI" id="CHEBI:16240"/>
        <dbReference type="ChEBI" id="CHEBI:139520"/>
        <dbReference type="ChEBI" id="CHEBI:139521"/>
        <dbReference type="EC" id="1.11.1.7"/>
    </reaction>
</comment>
<feature type="binding site" evidence="13">
    <location>
        <position position="72"/>
    </location>
    <ligand>
        <name>Ca(2+)</name>
        <dbReference type="ChEBI" id="CHEBI:29108"/>
        <label>1</label>
    </ligand>
</feature>
<name>A0A9Q0HTS5_9POAL</name>
<dbReference type="AlphaFoldDB" id="A0A9Q0HTS5"/>
<dbReference type="GO" id="GO:0042744">
    <property type="term" value="P:hydrogen peroxide catabolic process"/>
    <property type="evidence" value="ECO:0007669"/>
    <property type="project" value="UniProtKB-KW"/>
</dbReference>
<dbReference type="InterPro" id="IPR019794">
    <property type="entry name" value="Peroxidases_AS"/>
</dbReference>
<reference evidence="18" key="1">
    <citation type="journal article" date="2022" name="Cell">
        <title>Repeat-based holocentromeres influence genome architecture and karyotype evolution.</title>
        <authorList>
            <person name="Hofstatter P.G."/>
            <person name="Thangavel G."/>
            <person name="Lux T."/>
            <person name="Neumann P."/>
            <person name="Vondrak T."/>
            <person name="Novak P."/>
            <person name="Zhang M."/>
            <person name="Costa L."/>
            <person name="Castellani M."/>
            <person name="Scott A."/>
            <person name="Toegelov H."/>
            <person name="Fuchs J."/>
            <person name="Mata-Sucre Y."/>
            <person name="Dias Y."/>
            <person name="Vanzela A.L.L."/>
            <person name="Huettel B."/>
            <person name="Almeida C.C.S."/>
            <person name="Simkova H."/>
            <person name="Souza G."/>
            <person name="Pedrosa-Harand A."/>
            <person name="Macas J."/>
            <person name="Mayer K.F.X."/>
            <person name="Houben A."/>
            <person name="Marques A."/>
        </authorList>
    </citation>
    <scope>NUCLEOTIDE SEQUENCE</scope>
    <source>
        <strain evidence="18">RhyBre1mFocal</strain>
    </source>
</reference>
<feature type="site" description="Transition state stabilizer" evidence="14">
    <location>
        <position position="60"/>
    </location>
</feature>
<feature type="disulfide bond" evidence="15">
    <location>
        <begin position="121"/>
        <end position="314"/>
    </location>
</feature>
<feature type="binding site" evidence="13">
    <location>
        <position position="65"/>
    </location>
    <ligand>
        <name>Ca(2+)</name>
        <dbReference type="ChEBI" id="CHEBI:29108"/>
        <label>1</label>
    </ligand>
</feature>
<dbReference type="InterPro" id="IPR033905">
    <property type="entry name" value="Secretory_peroxidase"/>
</dbReference>
<dbReference type="GO" id="GO:0046872">
    <property type="term" value="F:metal ion binding"/>
    <property type="evidence" value="ECO:0007669"/>
    <property type="project" value="UniProtKB-UniRule"/>
</dbReference>
<dbReference type="EC" id="1.11.1.7" evidence="16"/>
<evidence type="ECO:0000256" key="8">
    <source>
        <dbReference type="ARBA" id="ARBA00023157"/>
    </source>
</evidence>
<comment type="function">
    <text evidence="16">Removal of H(2)O(2), oxidation of toxic reductants, biosynthesis and degradation of lignin, suberization, auxin catabolism, response to environmental stresses such as wounding, pathogen attack and oxidative stress.</text>
</comment>
<evidence type="ECO:0000313" key="19">
    <source>
        <dbReference type="Proteomes" id="UP001151287"/>
    </source>
</evidence>
<accession>A0A9Q0HTS5</accession>
<feature type="binding site" evidence="13">
    <location>
        <position position="238"/>
    </location>
    <ligand>
        <name>Ca(2+)</name>
        <dbReference type="ChEBI" id="CHEBI:29108"/>
        <label>2</label>
    </ligand>
</feature>
<evidence type="ECO:0000256" key="15">
    <source>
        <dbReference type="PIRSR" id="PIRSR600823-5"/>
    </source>
</evidence>
<dbReference type="OrthoDB" id="596594at2759"/>
<evidence type="ECO:0000256" key="16">
    <source>
        <dbReference type="RuleBase" id="RU362060"/>
    </source>
</evidence>
<keyword evidence="16" id="KW-0964">Secreted</keyword>
<dbReference type="InterPro" id="IPR000823">
    <property type="entry name" value="Peroxidase_pln"/>
</dbReference>
<organism evidence="18 19">
    <name type="scientific">Rhynchospora breviuscula</name>
    <dbReference type="NCBI Taxonomy" id="2022672"/>
    <lineage>
        <taxon>Eukaryota</taxon>
        <taxon>Viridiplantae</taxon>
        <taxon>Streptophyta</taxon>
        <taxon>Embryophyta</taxon>
        <taxon>Tracheophyta</taxon>
        <taxon>Spermatophyta</taxon>
        <taxon>Magnoliopsida</taxon>
        <taxon>Liliopsida</taxon>
        <taxon>Poales</taxon>
        <taxon>Cyperaceae</taxon>
        <taxon>Cyperoideae</taxon>
        <taxon>Rhynchosporeae</taxon>
        <taxon>Rhynchospora</taxon>
    </lineage>
</organism>
<evidence type="ECO:0000256" key="11">
    <source>
        <dbReference type="PIRSR" id="PIRSR600823-1"/>
    </source>
</evidence>
<dbReference type="PRINTS" id="PR00461">
    <property type="entry name" value="PLPEROXIDASE"/>
</dbReference>
<evidence type="ECO:0000256" key="9">
    <source>
        <dbReference type="ARBA" id="ARBA00023283"/>
    </source>
</evidence>
<keyword evidence="9" id="KW-0873">Pyrrolidone carboxylic acid</keyword>
<keyword evidence="2 16" id="KW-0575">Peroxidase</keyword>
<dbReference type="GO" id="GO:0006979">
    <property type="term" value="P:response to oxidative stress"/>
    <property type="evidence" value="ECO:0007669"/>
    <property type="project" value="UniProtKB-UniRule"/>
</dbReference>
<feature type="binding site" evidence="13">
    <location>
        <position position="74"/>
    </location>
    <ligand>
        <name>Ca(2+)</name>
        <dbReference type="ChEBI" id="CHEBI:29108"/>
        <label>1</label>
    </ligand>
</feature>
<dbReference type="PRINTS" id="PR00458">
    <property type="entry name" value="PEROXIDASE"/>
</dbReference>
<evidence type="ECO:0000256" key="3">
    <source>
        <dbReference type="ARBA" id="ARBA00022617"/>
    </source>
</evidence>
<keyword evidence="7 13" id="KW-0408">Iron</keyword>
<dbReference type="Gene3D" id="1.10.520.10">
    <property type="match status" value="1"/>
</dbReference>
<evidence type="ECO:0000256" key="6">
    <source>
        <dbReference type="ARBA" id="ARBA00023002"/>
    </source>
</evidence>
<evidence type="ECO:0000256" key="13">
    <source>
        <dbReference type="PIRSR" id="PIRSR600823-3"/>
    </source>
</evidence>
<evidence type="ECO:0000256" key="10">
    <source>
        <dbReference type="ARBA" id="ARBA00023324"/>
    </source>
</evidence>
<protein>
    <recommendedName>
        <fullName evidence="16">Peroxidase</fullName>
        <ecNumber evidence="16">1.11.1.7</ecNumber>
    </recommendedName>
</protein>
<comment type="similarity">
    <text evidence="16">Belongs to the peroxidase family. Classical plant (class III) peroxidase subfamily.</text>
</comment>
<feature type="binding site" description="axial binding residue" evidence="13">
    <location>
        <position position="191"/>
    </location>
    <ligand>
        <name>heme b</name>
        <dbReference type="ChEBI" id="CHEBI:60344"/>
    </ligand>
    <ligandPart>
        <name>Fe</name>
        <dbReference type="ChEBI" id="CHEBI:18248"/>
    </ligandPart>
</feature>
<keyword evidence="3 16" id="KW-0349">Heme</keyword>
<gene>
    <name evidence="18" type="ORF">LUZ63_006776</name>
</gene>
<feature type="domain" description="Plant heme peroxidase family profile" evidence="17">
    <location>
        <begin position="23"/>
        <end position="318"/>
    </location>
</feature>
<dbReference type="Pfam" id="PF00141">
    <property type="entry name" value="peroxidase"/>
    <property type="match status" value="1"/>
</dbReference>
<feature type="binding site" evidence="13">
    <location>
        <position position="192"/>
    </location>
    <ligand>
        <name>Ca(2+)</name>
        <dbReference type="ChEBI" id="CHEBI:29108"/>
        <label>2</label>
    </ligand>
</feature>
<comment type="caution">
    <text evidence="18">The sequence shown here is derived from an EMBL/GenBank/DDBJ whole genome shotgun (WGS) entry which is preliminary data.</text>
</comment>
<dbReference type="InterPro" id="IPR010255">
    <property type="entry name" value="Haem_peroxidase_sf"/>
</dbReference>
<dbReference type="CDD" id="cd00693">
    <property type="entry name" value="secretory_peroxidase"/>
    <property type="match status" value="1"/>
</dbReference>
<comment type="cofactor">
    <cofactor evidence="13 16">
        <name>heme b</name>
        <dbReference type="ChEBI" id="CHEBI:60344"/>
    </cofactor>
    <text evidence="13 16">Binds 1 heme b (iron(II)-protoporphyrin IX) group per subunit.</text>
</comment>
<keyword evidence="6 16" id="KW-0560">Oxidoreductase</keyword>
<keyword evidence="10 16" id="KW-0376">Hydrogen peroxide</keyword>
<feature type="active site" description="Proton acceptor" evidence="11">
    <location>
        <position position="64"/>
    </location>
</feature>
<proteinExistence type="inferred from homology"/>
<dbReference type="PROSITE" id="PS50873">
    <property type="entry name" value="PEROXIDASE_4"/>
    <property type="match status" value="1"/>
</dbReference>
<comment type="subcellular location">
    <subcellularLocation>
        <location evidence="16">Secreted</location>
    </subcellularLocation>
</comment>
<feature type="binding site" evidence="13">
    <location>
        <position position="68"/>
    </location>
    <ligand>
        <name>Ca(2+)</name>
        <dbReference type="ChEBI" id="CHEBI:29108"/>
        <label>1</label>
    </ligand>
</feature>
<feature type="binding site" evidence="13">
    <location>
        <position position="85"/>
    </location>
    <ligand>
        <name>Ca(2+)</name>
        <dbReference type="ChEBI" id="CHEBI:29108"/>
        <label>1</label>
    </ligand>
</feature>
<dbReference type="SUPFAM" id="SSF48113">
    <property type="entry name" value="Heme-dependent peroxidases"/>
    <property type="match status" value="1"/>
</dbReference>
<keyword evidence="5 13" id="KW-0106">Calcium</keyword>
<keyword evidence="16" id="KW-0732">Signal</keyword>
<evidence type="ECO:0000256" key="5">
    <source>
        <dbReference type="ARBA" id="ARBA00022837"/>
    </source>
</evidence>
<evidence type="ECO:0000256" key="14">
    <source>
        <dbReference type="PIRSR" id="PIRSR600823-4"/>
    </source>
</evidence>
<feature type="binding site" evidence="13">
    <location>
        <position position="246"/>
    </location>
    <ligand>
        <name>Ca(2+)</name>
        <dbReference type="ChEBI" id="CHEBI:29108"/>
        <label>2</label>
    </ligand>
</feature>
<feature type="disulfide bond" evidence="15">
    <location>
        <begin position="33"/>
        <end position="115"/>
    </location>
</feature>
<feature type="signal peptide" evidence="16">
    <location>
        <begin position="1"/>
        <end position="23"/>
    </location>
</feature>
<feature type="binding site" evidence="13">
    <location>
        <position position="70"/>
    </location>
    <ligand>
        <name>Ca(2+)</name>
        <dbReference type="ChEBI" id="CHEBI:29108"/>
        <label>1</label>
    </ligand>
</feature>
<dbReference type="PROSITE" id="PS00436">
    <property type="entry name" value="PEROXIDASE_2"/>
    <property type="match status" value="1"/>
</dbReference>
<dbReference type="FunFam" id="1.10.420.10:FF:000001">
    <property type="entry name" value="Peroxidase"/>
    <property type="match status" value="1"/>
</dbReference>
<evidence type="ECO:0000256" key="2">
    <source>
        <dbReference type="ARBA" id="ARBA00022559"/>
    </source>
</evidence>
<evidence type="ECO:0000259" key="17">
    <source>
        <dbReference type="PROSITE" id="PS50873"/>
    </source>
</evidence>
<dbReference type="PANTHER" id="PTHR31517">
    <property type="match status" value="1"/>
</dbReference>
<evidence type="ECO:0000256" key="4">
    <source>
        <dbReference type="ARBA" id="ARBA00022723"/>
    </source>
</evidence>
<dbReference type="InterPro" id="IPR002016">
    <property type="entry name" value="Haem_peroxidase"/>
</dbReference>
<dbReference type="PANTHER" id="PTHR31517:SF48">
    <property type="entry name" value="PEROXIDASE 16-RELATED"/>
    <property type="match status" value="1"/>
</dbReference>
<feature type="chain" id="PRO_5040527777" description="Peroxidase" evidence="16">
    <location>
        <begin position="24"/>
        <end position="318"/>
    </location>
</feature>
<keyword evidence="4 13" id="KW-0479">Metal-binding</keyword>
<feature type="disulfide bond" evidence="15">
    <location>
        <begin position="198"/>
        <end position="225"/>
    </location>
</feature>
<dbReference type="GO" id="GO:0140825">
    <property type="term" value="F:lactoperoxidase activity"/>
    <property type="evidence" value="ECO:0007669"/>
    <property type="project" value="UniProtKB-EC"/>
</dbReference>
<dbReference type="Proteomes" id="UP001151287">
    <property type="component" value="Unassembled WGS sequence"/>
</dbReference>
<evidence type="ECO:0000256" key="7">
    <source>
        <dbReference type="ARBA" id="ARBA00023004"/>
    </source>
</evidence>
<feature type="binding site" evidence="12">
    <location>
        <position position="161"/>
    </location>
    <ligand>
        <name>substrate</name>
    </ligand>
</feature>
<dbReference type="GO" id="GO:0005576">
    <property type="term" value="C:extracellular region"/>
    <property type="evidence" value="ECO:0007669"/>
    <property type="project" value="UniProtKB-SubCell"/>
</dbReference>
<dbReference type="GO" id="GO:0020037">
    <property type="term" value="F:heme binding"/>
    <property type="evidence" value="ECO:0007669"/>
    <property type="project" value="UniProtKB-UniRule"/>
</dbReference>
<feature type="disulfide bond" evidence="15">
    <location>
        <begin position="66"/>
        <end position="71"/>
    </location>
</feature>
<keyword evidence="8 15" id="KW-1015">Disulfide bond</keyword>
<dbReference type="EMBL" id="JAMQYH010000002">
    <property type="protein sequence ID" value="KAJ1698264.1"/>
    <property type="molecule type" value="Genomic_DNA"/>
</dbReference>
<sequence>MKRVQVLLSTLLALIILFGNSSALKQNYYAKTCPNLESIVRSAVQRKMSQSPIAAPATLRLFFHDCFVRGCDASLMIIYKNNDDEWFHPDNISLKPSGFDTVMQAKAAVDSDPQCTNKVSCSDILALAARDAVVLTGGPSWPVELGRYDAKITSRKRVFLPHPDYSFNVLTKMFSRFNLSMTDFIALSGGHTIGAATCKFFSNRLYPTTDVSMEQNFVNKLKGSCPMNFNSSAFTFLDTMTPQKFDNAYYKNLQQGKGLLASDTLLFTNPRSRKTINWFASNERAFFKAFTRAMMKLGRIGVKTAKDGEIRRDCRFPN</sequence>
<evidence type="ECO:0000256" key="12">
    <source>
        <dbReference type="PIRSR" id="PIRSR600823-2"/>
    </source>
</evidence>
<dbReference type="Gene3D" id="1.10.420.10">
    <property type="entry name" value="Peroxidase, domain 2"/>
    <property type="match status" value="1"/>
</dbReference>
<evidence type="ECO:0000313" key="18">
    <source>
        <dbReference type="EMBL" id="KAJ1698264.1"/>
    </source>
</evidence>
<keyword evidence="19" id="KW-1185">Reference proteome</keyword>
<feature type="binding site" evidence="13">
    <location>
        <position position="241"/>
    </location>
    <ligand>
        <name>Ca(2+)</name>
        <dbReference type="ChEBI" id="CHEBI:29108"/>
        <label>2</label>
    </ligand>
</feature>
<comment type="cofactor">
    <cofactor evidence="13 16">
        <name>Ca(2+)</name>
        <dbReference type="ChEBI" id="CHEBI:29108"/>
    </cofactor>
    <text evidence="13 16">Binds 2 calcium ions per subunit.</text>
</comment>